<keyword evidence="1" id="KW-1015">Disulfide bond</keyword>
<dbReference type="InterPro" id="IPR001304">
    <property type="entry name" value="C-type_lectin-like"/>
</dbReference>
<dbReference type="Gene3D" id="3.10.100.10">
    <property type="entry name" value="Mannose-Binding Protein A, subunit A"/>
    <property type="match status" value="1"/>
</dbReference>
<dbReference type="CDD" id="cd00037">
    <property type="entry name" value="CLECT"/>
    <property type="match status" value="1"/>
</dbReference>
<dbReference type="InterPro" id="IPR016186">
    <property type="entry name" value="C-type_lectin-like/link_sf"/>
</dbReference>
<dbReference type="OrthoDB" id="6129709at2759"/>
<dbReference type="SUPFAM" id="SSF56436">
    <property type="entry name" value="C-type lectin-like"/>
    <property type="match status" value="1"/>
</dbReference>
<protein>
    <submittedName>
        <fullName evidence="5">Ladderlectin-like</fullName>
    </submittedName>
</protein>
<name>A0A8B8CS46_CRAVI</name>
<feature type="signal peptide" evidence="2">
    <location>
        <begin position="1"/>
        <end position="19"/>
    </location>
</feature>
<dbReference type="InterPro" id="IPR018378">
    <property type="entry name" value="C-type_lectin_CS"/>
</dbReference>
<evidence type="ECO:0000256" key="1">
    <source>
        <dbReference type="ARBA" id="ARBA00023157"/>
    </source>
</evidence>
<dbReference type="InterPro" id="IPR050801">
    <property type="entry name" value="Ca-Dep_Lectins_ImmuneDev"/>
</dbReference>
<feature type="chain" id="PRO_5034629733" evidence="2">
    <location>
        <begin position="20"/>
        <end position="155"/>
    </location>
</feature>
<dbReference type="RefSeq" id="XP_022318638.1">
    <property type="nucleotide sequence ID" value="XM_022462930.1"/>
</dbReference>
<reference evidence="5" key="1">
    <citation type="submission" date="2025-08" db="UniProtKB">
        <authorList>
            <consortium name="RefSeq"/>
        </authorList>
    </citation>
    <scope>IDENTIFICATION</scope>
    <source>
        <tissue evidence="5">Whole sample</tissue>
    </source>
</reference>
<dbReference type="Proteomes" id="UP000694844">
    <property type="component" value="Chromosome 2"/>
</dbReference>
<dbReference type="PROSITE" id="PS00615">
    <property type="entry name" value="C_TYPE_LECTIN_1"/>
    <property type="match status" value="1"/>
</dbReference>
<organism evidence="4 5">
    <name type="scientific">Crassostrea virginica</name>
    <name type="common">Eastern oyster</name>
    <dbReference type="NCBI Taxonomy" id="6565"/>
    <lineage>
        <taxon>Eukaryota</taxon>
        <taxon>Metazoa</taxon>
        <taxon>Spiralia</taxon>
        <taxon>Lophotrochozoa</taxon>
        <taxon>Mollusca</taxon>
        <taxon>Bivalvia</taxon>
        <taxon>Autobranchia</taxon>
        <taxon>Pteriomorphia</taxon>
        <taxon>Ostreida</taxon>
        <taxon>Ostreoidea</taxon>
        <taxon>Ostreidae</taxon>
        <taxon>Crassostrea</taxon>
    </lineage>
</organism>
<evidence type="ECO:0000313" key="4">
    <source>
        <dbReference type="Proteomes" id="UP000694844"/>
    </source>
</evidence>
<keyword evidence="4" id="KW-1185">Reference proteome</keyword>
<feature type="domain" description="C-type lectin" evidence="3">
    <location>
        <begin position="27"/>
        <end position="143"/>
    </location>
</feature>
<dbReference type="KEGG" id="cvn:111121588"/>
<evidence type="ECO:0000256" key="2">
    <source>
        <dbReference type="SAM" id="SignalP"/>
    </source>
</evidence>
<sequence length="155" mass="17500">MTFFRLLLCLGLLCICAKGCDVGWVRFQTKCYMFSHTSASWADAESICNAFHSILAEPKSTAESQFLINHSENEAGQFWIGISDIIEENRWIYSSDLQPIKVNSFSSGEPNAYTSANCVALWKDFHGRWADEDCGRHYNFVCESLHEVDVLNAIG</sequence>
<dbReference type="InterPro" id="IPR016187">
    <property type="entry name" value="CTDL_fold"/>
</dbReference>
<evidence type="ECO:0000259" key="3">
    <source>
        <dbReference type="PROSITE" id="PS50041"/>
    </source>
</evidence>
<dbReference type="SMART" id="SM00034">
    <property type="entry name" value="CLECT"/>
    <property type="match status" value="1"/>
</dbReference>
<gene>
    <name evidence="5" type="primary">LOC111121588</name>
</gene>
<evidence type="ECO:0000313" key="5">
    <source>
        <dbReference type="RefSeq" id="XP_022318638.1"/>
    </source>
</evidence>
<keyword evidence="2" id="KW-0732">Signal</keyword>
<dbReference type="GeneID" id="111121588"/>
<proteinExistence type="predicted"/>
<dbReference type="AlphaFoldDB" id="A0A8B8CS46"/>
<accession>A0A8B8CS46</accession>
<dbReference type="Pfam" id="PF00059">
    <property type="entry name" value="Lectin_C"/>
    <property type="match status" value="1"/>
</dbReference>
<dbReference type="PANTHER" id="PTHR22801">
    <property type="entry name" value="LITHOSTATHINE"/>
    <property type="match status" value="1"/>
</dbReference>
<dbReference type="PANTHER" id="PTHR22801:SF63">
    <property type="entry name" value="C-TYPE LECTIN DOMAIN-CONTAINING PROTEIN"/>
    <property type="match status" value="1"/>
</dbReference>
<dbReference type="PROSITE" id="PS50041">
    <property type="entry name" value="C_TYPE_LECTIN_2"/>
    <property type="match status" value="1"/>
</dbReference>